<proteinExistence type="predicted"/>
<dbReference type="Proteomes" id="UP000632849">
    <property type="component" value="Unassembled WGS sequence"/>
</dbReference>
<reference evidence="2" key="2">
    <citation type="submission" date="2020-09" db="EMBL/GenBank/DDBJ databases">
        <authorList>
            <person name="Sun Q."/>
            <person name="Ohkuma M."/>
        </authorList>
    </citation>
    <scope>NUCLEOTIDE SEQUENCE</scope>
    <source>
        <strain evidence="2">JCM 4122</strain>
    </source>
</reference>
<keyword evidence="3" id="KW-1185">Reference proteome</keyword>
<evidence type="ECO:0000313" key="3">
    <source>
        <dbReference type="Proteomes" id="UP000632849"/>
    </source>
</evidence>
<name>A0A919BTX8_STRFL</name>
<reference evidence="2" key="1">
    <citation type="journal article" date="2014" name="Int. J. Syst. Evol. Microbiol.">
        <title>Complete genome sequence of Corynebacterium casei LMG S-19264T (=DSM 44701T), isolated from a smear-ripened cheese.</title>
        <authorList>
            <consortium name="US DOE Joint Genome Institute (JGI-PGF)"/>
            <person name="Walter F."/>
            <person name="Albersmeier A."/>
            <person name="Kalinowski J."/>
            <person name="Ruckert C."/>
        </authorList>
    </citation>
    <scope>NUCLEOTIDE SEQUENCE</scope>
    <source>
        <strain evidence="2">JCM 4122</strain>
    </source>
</reference>
<accession>A0A919BTX8</accession>
<dbReference type="AlphaFoldDB" id="A0A919BTX8"/>
<dbReference type="EMBL" id="BNBE01000003">
    <property type="protein sequence ID" value="GHG15485.1"/>
    <property type="molecule type" value="Genomic_DNA"/>
</dbReference>
<feature type="coiled-coil region" evidence="1">
    <location>
        <begin position="152"/>
        <end position="193"/>
    </location>
</feature>
<sequence length="336" mass="37207">MNAREDAVQAFVNGGWSEQIAREIVASVRAEALAERDAQTVSWLGKKAGEFGRSNRENRAASDAVARMADKLSRGAVRDDETGVSELYRLKAENNQLRAQVAEVCGQRDAWHDWADTLAYKVAPVEVLGRHGDEGKFPWDDALKLITPAAEVQRLREERHSTNEALDDAVREAAELRARVAELEAEQVELVARASRVAVSHEHFIQDHSDPGTEALAAQYELINWLARSEHHAGLPLNPVETALRVVLAELDKYDENVTPGELRAVIAKALPREDMSDRRRRIYVDGHGDGWIDQSVTSDGTHWLVQLSSMAAGGSEPALAITKRTGSLREIGRCW</sequence>
<keyword evidence="1" id="KW-0175">Coiled coil</keyword>
<dbReference type="RefSeq" id="WP_190043617.1">
    <property type="nucleotide sequence ID" value="NZ_BNBE01000003.1"/>
</dbReference>
<evidence type="ECO:0000313" key="2">
    <source>
        <dbReference type="EMBL" id="GHG15485.1"/>
    </source>
</evidence>
<protein>
    <submittedName>
        <fullName evidence="2">Uncharacterized protein</fullName>
    </submittedName>
</protein>
<evidence type="ECO:0000256" key="1">
    <source>
        <dbReference type="SAM" id="Coils"/>
    </source>
</evidence>
<comment type="caution">
    <text evidence="2">The sequence shown here is derived from an EMBL/GenBank/DDBJ whole genome shotgun (WGS) entry which is preliminary data.</text>
</comment>
<organism evidence="2 3">
    <name type="scientific">Streptomyces filamentosus</name>
    <name type="common">Streptomyces roseosporus</name>
    <dbReference type="NCBI Taxonomy" id="67294"/>
    <lineage>
        <taxon>Bacteria</taxon>
        <taxon>Bacillati</taxon>
        <taxon>Actinomycetota</taxon>
        <taxon>Actinomycetes</taxon>
        <taxon>Kitasatosporales</taxon>
        <taxon>Streptomycetaceae</taxon>
        <taxon>Streptomyces</taxon>
    </lineage>
</organism>
<gene>
    <name evidence="2" type="ORF">GCM10017667_56320</name>
</gene>